<protein>
    <recommendedName>
        <fullName evidence="3">16S rRNA (cytosine(967)-C(5))-methyltransferase</fullName>
        <ecNumber evidence="3">2.1.1.176</ecNumber>
    </recommendedName>
    <alternativeName>
        <fullName evidence="10">16S rRNA m5C967 methyltransferase</fullName>
    </alternativeName>
    <alternativeName>
        <fullName evidence="11">rRNA (cytosine-C(5)-)-methyltransferase RsmB</fullName>
    </alternativeName>
</protein>
<organism evidence="15 16">
    <name type="scientific">Intestinimonas butyriciproducens</name>
    <dbReference type="NCBI Taxonomy" id="1297617"/>
    <lineage>
        <taxon>Bacteria</taxon>
        <taxon>Bacillati</taxon>
        <taxon>Bacillota</taxon>
        <taxon>Clostridia</taxon>
        <taxon>Eubacteriales</taxon>
        <taxon>Intestinimonas</taxon>
    </lineage>
</organism>
<reference evidence="16" key="2">
    <citation type="submission" date="2015-04" db="EMBL/GenBank/DDBJ databases">
        <title>A butyrogenic pathway from the amino acid lysine in a human gut commensal.</title>
        <authorList>
            <person name="de Vos W.M."/>
            <person name="Bui N.T.P."/>
            <person name="Plugge C.M."/>
            <person name="Ritari J."/>
        </authorList>
    </citation>
    <scope>NUCLEOTIDE SEQUENCE [LARGE SCALE GENOMIC DNA]</scope>
    <source>
        <strain evidence="16">AF211</strain>
    </source>
</reference>
<dbReference type="InterPro" id="IPR049560">
    <property type="entry name" value="MeTrfase_RsmB-F_NOP2_cat"/>
</dbReference>
<keyword evidence="8 13" id="KW-0949">S-adenosyl-L-methionine</keyword>
<keyword evidence="4" id="KW-0963">Cytoplasm</keyword>
<proteinExistence type="inferred from homology"/>
<dbReference type="Pfam" id="PF22458">
    <property type="entry name" value="RsmF-B_ferredox"/>
    <property type="match status" value="1"/>
</dbReference>
<dbReference type="InterPro" id="IPR006027">
    <property type="entry name" value="NusB_RsmB_TIM44"/>
</dbReference>
<evidence type="ECO:0000256" key="5">
    <source>
        <dbReference type="ARBA" id="ARBA00022552"/>
    </source>
</evidence>
<dbReference type="Gene3D" id="3.40.50.150">
    <property type="entry name" value="Vaccinia Virus protein VP39"/>
    <property type="match status" value="1"/>
</dbReference>
<dbReference type="PATRIC" id="fig|1297617.4.peg.1668"/>
<evidence type="ECO:0000256" key="2">
    <source>
        <dbReference type="ARBA" id="ARBA00004496"/>
    </source>
</evidence>
<comment type="similarity">
    <text evidence="13">Belongs to the class I-like SAM-binding methyltransferase superfamily. RsmB/NOP family.</text>
</comment>
<keyword evidence="5" id="KW-0698">rRNA processing</keyword>
<evidence type="ECO:0000256" key="7">
    <source>
        <dbReference type="ARBA" id="ARBA00022679"/>
    </source>
</evidence>
<feature type="domain" description="SAM-dependent MTase RsmB/NOP-type" evidence="14">
    <location>
        <begin position="180"/>
        <end position="451"/>
    </location>
</feature>
<dbReference type="CDD" id="cd02440">
    <property type="entry name" value="AdoMet_MTases"/>
    <property type="match status" value="1"/>
</dbReference>
<dbReference type="eggNOG" id="COG0144">
    <property type="taxonomic scope" value="Bacteria"/>
</dbReference>
<dbReference type="InterPro" id="IPR035926">
    <property type="entry name" value="NusB-like_sf"/>
</dbReference>
<dbReference type="InterPro" id="IPR023267">
    <property type="entry name" value="RCMT"/>
</dbReference>
<dbReference type="PANTHER" id="PTHR22807:SF53">
    <property type="entry name" value="RIBOSOMAL RNA SMALL SUBUNIT METHYLTRANSFERASE B-RELATED"/>
    <property type="match status" value="1"/>
</dbReference>
<dbReference type="InterPro" id="IPR001678">
    <property type="entry name" value="MeTrfase_RsmB-F_NOP2_dom"/>
</dbReference>
<reference evidence="15 16" key="1">
    <citation type="journal article" date="2015" name="Nat. Commun.">
        <title>Production of butyrate from lysine and the Amadori product fructoselysine by a human gut commensal.</title>
        <authorList>
            <person name="Bui T.P."/>
            <person name="Ritari J."/>
            <person name="Boeren S."/>
            <person name="de Waard P."/>
            <person name="Plugge C.M."/>
            <person name="de Vos W.M."/>
        </authorList>
    </citation>
    <scope>NUCLEOTIDE SEQUENCE [LARGE SCALE GENOMIC DNA]</scope>
    <source>
        <strain evidence="15 16">AF211</strain>
    </source>
</reference>
<dbReference type="NCBIfam" id="TIGR00563">
    <property type="entry name" value="rsmB"/>
    <property type="match status" value="1"/>
</dbReference>
<feature type="binding site" evidence="13">
    <location>
        <position position="339"/>
    </location>
    <ligand>
        <name>S-adenosyl-L-methionine</name>
        <dbReference type="ChEBI" id="CHEBI:59789"/>
    </ligand>
</feature>
<dbReference type="SUPFAM" id="SSF48013">
    <property type="entry name" value="NusB-like"/>
    <property type="match status" value="1"/>
</dbReference>
<dbReference type="SUPFAM" id="SSF53335">
    <property type="entry name" value="S-adenosyl-L-methionine-dependent methyltransferases"/>
    <property type="match status" value="1"/>
</dbReference>
<dbReference type="Proteomes" id="UP000064844">
    <property type="component" value="Chromosome"/>
</dbReference>
<dbReference type="EC" id="2.1.1.176" evidence="3"/>
<dbReference type="PROSITE" id="PS51686">
    <property type="entry name" value="SAM_MT_RSMB_NOP"/>
    <property type="match status" value="1"/>
</dbReference>
<dbReference type="PANTHER" id="PTHR22807">
    <property type="entry name" value="NOP2 YEAST -RELATED NOL1/NOP2/FMU SUN DOMAIN-CONTAINING"/>
    <property type="match status" value="1"/>
</dbReference>
<dbReference type="GO" id="GO:0008649">
    <property type="term" value="F:rRNA methyltransferase activity"/>
    <property type="evidence" value="ECO:0007669"/>
    <property type="project" value="InterPro"/>
</dbReference>
<feature type="active site" description="Nucleophile" evidence="13">
    <location>
        <position position="391"/>
    </location>
</feature>
<dbReference type="GO" id="GO:0003723">
    <property type="term" value="F:RNA binding"/>
    <property type="evidence" value="ECO:0007669"/>
    <property type="project" value="UniProtKB-UniRule"/>
</dbReference>
<evidence type="ECO:0000256" key="12">
    <source>
        <dbReference type="ARBA" id="ARBA00047283"/>
    </source>
</evidence>
<evidence type="ECO:0000256" key="8">
    <source>
        <dbReference type="ARBA" id="ARBA00022691"/>
    </source>
</evidence>
<dbReference type="KEGG" id="ibu:IB211_01627"/>
<evidence type="ECO:0000313" key="16">
    <source>
        <dbReference type="Proteomes" id="UP000064844"/>
    </source>
</evidence>
<dbReference type="EMBL" id="CP011307">
    <property type="protein sequence ID" value="ALP94018.1"/>
    <property type="molecule type" value="Genomic_DNA"/>
</dbReference>
<dbReference type="STRING" id="1297617.IB211_01627"/>
<evidence type="ECO:0000256" key="4">
    <source>
        <dbReference type="ARBA" id="ARBA00022490"/>
    </source>
</evidence>
<evidence type="ECO:0000256" key="1">
    <source>
        <dbReference type="ARBA" id="ARBA00002724"/>
    </source>
</evidence>
<feature type="binding site" evidence="13">
    <location>
        <position position="294"/>
    </location>
    <ligand>
        <name>S-adenosyl-L-methionine</name>
        <dbReference type="ChEBI" id="CHEBI:59789"/>
    </ligand>
</feature>
<dbReference type="InterPro" id="IPR029063">
    <property type="entry name" value="SAM-dependent_MTases_sf"/>
</dbReference>
<name>A0A0S2W470_9FIRM</name>
<dbReference type="RefSeq" id="WP_242848453.1">
    <property type="nucleotide sequence ID" value="NZ_CALICV010000046.1"/>
</dbReference>
<dbReference type="AlphaFoldDB" id="A0A0S2W470"/>
<gene>
    <name evidence="15" type="ORF">IB211_01627</name>
</gene>
<dbReference type="Pfam" id="PF01189">
    <property type="entry name" value="Methyltr_RsmB-F"/>
    <property type="match status" value="1"/>
</dbReference>
<keyword evidence="7 13" id="KW-0808">Transferase</keyword>
<keyword evidence="9 13" id="KW-0694">RNA-binding</keyword>
<feature type="binding site" evidence="13">
    <location>
        <position position="321"/>
    </location>
    <ligand>
        <name>S-adenosyl-L-methionine</name>
        <dbReference type="ChEBI" id="CHEBI:59789"/>
    </ligand>
</feature>
<evidence type="ECO:0000256" key="13">
    <source>
        <dbReference type="PROSITE-ProRule" id="PRU01023"/>
    </source>
</evidence>
<comment type="function">
    <text evidence="1">Specifically methylates the cytosine at position 967 (m5C967) of 16S rRNA.</text>
</comment>
<evidence type="ECO:0000256" key="3">
    <source>
        <dbReference type="ARBA" id="ARBA00012140"/>
    </source>
</evidence>
<dbReference type="NCBIfam" id="NF011494">
    <property type="entry name" value="PRK14902.1"/>
    <property type="match status" value="1"/>
</dbReference>
<dbReference type="GO" id="GO:0006355">
    <property type="term" value="P:regulation of DNA-templated transcription"/>
    <property type="evidence" value="ECO:0007669"/>
    <property type="project" value="InterPro"/>
</dbReference>
<evidence type="ECO:0000256" key="6">
    <source>
        <dbReference type="ARBA" id="ARBA00022603"/>
    </source>
</evidence>
<evidence type="ECO:0000256" key="10">
    <source>
        <dbReference type="ARBA" id="ARBA00030399"/>
    </source>
</evidence>
<dbReference type="PRINTS" id="PR02008">
    <property type="entry name" value="RCMTFAMILY"/>
</dbReference>
<keyword evidence="16" id="KW-1185">Reference proteome</keyword>
<dbReference type="InterPro" id="IPR054728">
    <property type="entry name" value="RsmB-like_ferredoxin"/>
</dbReference>
<evidence type="ECO:0000313" key="15">
    <source>
        <dbReference type="EMBL" id="ALP94018.1"/>
    </source>
</evidence>
<dbReference type="Pfam" id="PF01029">
    <property type="entry name" value="NusB"/>
    <property type="match status" value="1"/>
</dbReference>
<accession>A0A0S2W470</accession>
<dbReference type="Gene3D" id="1.10.940.10">
    <property type="entry name" value="NusB-like"/>
    <property type="match status" value="1"/>
</dbReference>
<evidence type="ECO:0000256" key="11">
    <source>
        <dbReference type="ARBA" id="ARBA00031088"/>
    </source>
</evidence>
<dbReference type="eggNOG" id="COG0781">
    <property type="taxonomic scope" value="Bacteria"/>
</dbReference>
<keyword evidence="6 13" id="KW-0489">Methyltransferase</keyword>
<evidence type="ECO:0000259" key="14">
    <source>
        <dbReference type="PROSITE" id="PS51686"/>
    </source>
</evidence>
<comment type="subcellular location">
    <subcellularLocation>
        <location evidence="2">Cytoplasm</location>
    </subcellularLocation>
</comment>
<dbReference type="Gene3D" id="3.30.70.1170">
    <property type="entry name" value="Sun protein, domain 3"/>
    <property type="match status" value="1"/>
</dbReference>
<sequence length="452" mass="49246">MGRVGEDIMAGNAREVALLTLSACEKQGAWSDLALKKNIHSVGLDGRDAALATRLCFGVLQNRMLLDFYIGKFSSVRVERMENRVLNALRLGVYQMAFLTRIPVSAAVNESVTLSRKYSKNPRSPGLVNGILRAVSRNMDHLPLIEEKDPARYLSIRYSHPLWLVREFLDALGEKEAERLLAADNSEPATVAQINILRASTLEVLNALAAEAADAAPHPWLPDCVTLTGGGDLEQLSVFRDGRFYIQDAAARLAVMAAAPRPGMRVLDACAAPGGKSFGTAIAMGDRGEVLSCDIHPHKKKLIDAGAQRLGLACIRSAVQDAKSPCAQWVDAFDLVIADVPCSGLGIIRKKPDIRYKEPGPLAGLPAVQRSILENVSAYVKPGGVLLYCTCTLLERENGDVVSWFLDAHPEYHTEPFELPAPIGRAAEGRLTLWPHIHGTDGFYIAKLRRDL</sequence>
<feature type="binding site" evidence="13">
    <location>
        <begin position="270"/>
        <end position="276"/>
    </location>
    <ligand>
        <name>S-adenosyl-L-methionine</name>
        <dbReference type="ChEBI" id="CHEBI:59789"/>
    </ligand>
</feature>
<dbReference type="InterPro" id="IPR004573">
    <property type="entry name" value="rRNA_ssu_MeTfrase_B"/>
</dbReference>
<evidence type="ECO:0000256" key="9">
    <source>
        <dbReference type="ARBA" id="ARBA00022884"/>
    </source>
</evidence>
<dbReference type="GO" id="GO:0005737">
    <property type="term" value="C:cytoplasm"/>
    <property type="evidence" value="ECO:0007669"/>
    <property type="project" value="UniProtKB-SubCell"/>
</dbReference>
<comment type="catalytic activity">
    <reaction evidence="12">
        <text>cytidine(967) in 16S rRNA + S-adenosyl-L-methionine = 5-methylcytidine(967) in 16S rRNA + S-adenosyl-L-homocysteine + H(+)</text>
        <dbReference type="Rhea" id="RHEA:42748"/>
        <dbReference type="Rhea" id="RHEA-COMP:10219"/>
        <dbReference type="Rhea" id="RHEA-COMP:10220"/>
        <dbReference type="ChEBI" id="CHEBI:15378"/>
        <dbReference type="ChEBI" id="CHEBI:57856"/>
        <dbReference type="ChEBI" id="CHEBI:59789"/>
        <dbReference type="ChEBI" id="CHEBI:74483"/>
        <dbReference type="ChEBI" id="CHEBI:82748"/>
        <dbReference type="EC" id="2.1.1.176"/>
    </reaction>
</comment>